<dbReference type="Pfam" id="PF16539">
    <property type="entry name" value="FlgT_M"/>
    <property type="match status" value="1"/>
</dbReference>
<dbReference type="Proteomes" id="UP000185639">
    <property type="component" value="Unassembled WGS sequence"/>
</dbReference>
<protein>
    <submittedName>
        <fullName evidence="5">Flagellar assembly protein T, N-terminal domain</fullName>
    </submittedName>
</protein>
<dbReference type="Gene3D" id="3.40.50.10610">
    <property type="entry name" value="ABC-type transport auxiliary lipoprotein component"/>
    <property type="match status" value="1"/>
</dbReference>
<reference evidence="6" key="1">
    <citation type="submission" date="2017-01" db="EMBL/GenBank/DDBJ databases">
        <authorList>
            <person name="Varghese N."/>
            <person name="Submissions S."/>
        </authorList>
    </citation>
    <scope>NUCLEOTIDE SEQUENCE [LARGE SCALE GENOMIC DNA]</scope>
    <source>
        <strain evidence="6">DSM 24913</strain>
    </source>
</reference>
<dbReference type="InterPro" id="IPR032370">
    <property type="entry name" value="FlgT_N"/>
</dbReference>
<keyword evidence="5" id="KW-0966">Cell projection</keyword>
<dbReference type="Gene3D" id="2.40.10.410">
    <property type="entry name" value="FlgT, C-terminal domain"/>
    <property type="match status" value="1"/>
</dbReference>
<dbReference type="RefSeq" id="WP_076515486.1">
    <property type="nucleotide sequence ID" value="NZ_FTOH01000005.1"/>
</dbReference>
<evidence type="ECO:0000313" key="6">
    <source>
        <dbReference type="Proteomes" id="UP000185639"/>
    </source>
</evidence>
<feature type="domain" description="Flagellar assembly protein T N-terminal" evidence="4">
    <location>
        <begin position="24"/>
        <end position="108"/>
    </location>
</feature>
<dbReference type="AlphaFoldDB" id="A0A1N7MFY5"/>
<evidence type="ECO:0000313" key="5">
    <source>
        <dbReference type="EMBL" id="SIS85013.1"/>
    </source>
</evidence>
<dbReference type="Pfam" id="PF16538">
    <property type="entry name" value="FlgT_C"/>
    <property type="match status" value="1"/>
</dbReference>
<evidence type="ECO:0000259" key="3">
    <source>
        <dbReference type="Pfam" id="PF16539"/>
    </source>
</evidence>
<dbReference type="InterPro" id="IPR032388">
    <property type="entry name" value="FlgT_C"/>
</dbReference>
<keyword evidence="5" id="KW-0969">Cilium</keyword>
<dbReference type="InterPro" id="IPR032386">
    <property type="entry name" value="FlgT_M"/>
</dbReference>
<dbReference type="OrthoDB" id="8778507at2"/>
<evidence type="ECO:0000259" key="4">
    <source>
        <dbReference type="Pfam" id="PF16548"/>
    </source>
</evidence>
<feature type="signal peptide" evidence="1">
    <location>
        <begin position="1"/>
        <end position="23"/>
    </location>
</feature>
<dbReference type="STRING" id="484498.SAMN05421686_105160"/>
<evidence type="ECO:0000259" key="2">
    <source>
        <dbReference type="Pfam" id="PF16538"/>
    </source>
</evidence>
<organism evidence="5 6">
    <name type="scientific">Thalassolituus maritimus</name>
    <dbReference type="NCBI Taxonomy" id="484498"/>
    <lineage>
        <taxon>Bacteria</taxon>
        <taxon>Pseudomonadati</taxon>
        <taxon>Pseudomonadota</taxon>
        <taxon>Gammaproteobacteria</taxon>
        <taxon>Oceanospirillales</taxon>
        <taxon>Oceanospirillaceae</taxon>
        <taxon>Thalassolituus</taxon>
    </lineage>
</organism>
<proteinExistence type="predicted"/>
<dbReference type="Gene3D" id="3.30.1660.40">
    <property type="entry name" value="FlgT, N-terminal domain"/>
    <property type="match status" value="1"/>
</dbReference>
<feature type="chain" id="PRO_5012410690" evidence="1">
    <location>
        <begin position="24"/>
        <end position="395"/>
    </location>
</feature>
<feature type="domain" description="Flagellar assembly protein T middle" evidence="3">
    <location>
        <begin position="118"/>
        <end position="274"/>
    </location>
</feature>
<dbReference type="InterPro" id="IPR038165">
    <property type="entry name" value="FlgT_C_sf"/>
</dbReference>
<keyword evidence="6" id="KW-1185">Reference proteome</keyword>
<gene>
    <name evidence="5" type="ORF">SAMN05421686_105160</name>
</gene>
<sequence length="395" mass="42934">MKRFRLSSLLVGLLALPFGHTQAEVVQVTGRAPVEGALSYAREQAMEDALHQASLQAGAQISGMQLMEKGVVSTDTVRVSTRSQVSDVEILREDTVNGMYEVTIRADVDEAALCPASVQSYRKAVAVAGFGLAQPQQATLGRLENIEQGLPRWLAAELNSGGGVHALDATRISLYQDPRRAPSAETAQQRLTTSVALATQLGAQYVVSGVVRDLALHTPQKSGFASRLMGFSSAPTRDFVMDVFVHDGLSGAMLFQRSYRTEGEWEAPRNEKTGFATPQFWATSYGTEVADILKRAAGDVDEMLRCQPFMARIVRARGNRLHIEASAAAGLRPGDTLKVYRTGTLYNLDLEPRTELTDMAAEAVVKQVQPQFVIAELGGPAERLAIQRDDMVIAW</sequence>
<keyword evidence="5" id="KW-0282">Flagellum</keyword>
<dbReference type="EMBL" id="FTOH01000005">
    <property type="protein sequence ID" value="SIS85013.1"/>
    <property type="molecule type" value="Genomic_DNA"/>
</dbReference>
<accession>A0A1N7MFY5</accession>
<dbReference type="Pfam" id="PF16548">
    <property type="entry name" value="FlgT_N"/>
    <property type="match status" value="1"/>
</dbReference>
<dbReference type="InterPro" id="IPR038180">
    <property type="entry name" value="FlgT_N_sf"/>
</dbReference>
<name>A0A1N7MFY5_9GAMM</name>
<evidence type="ECO:0000256" key="1">
    <source>
        <dbReference type="SAM" id="SignalP"/>
    </source>
</evidence>
<keyword evidence="1" id="KW-0732">Signal</keyword>
<feature type="domain" description="Flagellar assembly protein T C-terminal" evidence="2">
    <location>
        <begin position="318"/>
        <end position="393"/>
    </location>
</feature>